<accession>A0ABT7PMJ1</accession>
<dbReference type="EMBL" id="JASZZN010000016">
    <property type="protein sequence ID" value="MDM4017722.1"/>
    <property type="molecule type" value="Genomic_DNA"/>
</dbReference>
<evidence type="ECO:0000313" key="2">
    <source>
        <dbReference type="EMBL" id="MDM4017722.1"/>
    </source>
</evidence>
<protein>
    <submittedName>
        <fullName evidence="2">Uncharacterized protein</fullName>
    </submittedName>
</protein>
<organism evidence="2 3">
    <name type="scientific">Roseiconus lacunae</name>
    <dbReference type="NCBI Taxonomy" id="2605694"/>
    <lineage>
        <taxon>Bacteria</taxon>
        <taxon>Pseudomonadati</taxon>
        <taxon>Planctomycetota</taxon>
        <taxon>Planctomycetia</taxon>
        <taxon>Pirellulales</taxon>
        <taxon>Pirellulaceae</taxon>
        <taxon>Roseiconus</taxon>
    </lineage>
</organism>
<dbReference type="RefSeq" id="WP_230779950.1">
    <property type="nucleotide sequence ID" value="NZ_CP141221.1"/>
</dbReference>
<proteinExistence type="predicted"/>
<reference evidence="2 3" key="1">
    <citation type="submission" date="2023-06" db="EMBL/GenBank/DDBJ databases">
        <title>Roseiconus lacunae JC819 isolated from Gulf of Mannar region, Tamil Nadu.</title>
        <authorList>
            <person name="Pk S."/>
            <person name="Ch S."/>
            <person name="Ch V.R."/>
        </authorList>
    </citation>
    <scope>NUCLEOTIDE SEQUENCE [LARGE SCALE GENOMIC DNA]</scope>
    <source>
        <strain evidence="2 3">JC819</strain>
    </source>
</reference>
<keyword evidence="1" id="KW-0732">Signal</keyword>
<feature type="signal peptide" evidence="1">
    <location>
        <begin position="1"/>
        <end position="23"/>
    </location>
</feature>
<evidence type="ECO:0000313" key="3">
    <source>
        <dbReference type="Proteomes" id="UP001239462"/>
    </source>
</evidence>
<evidence type="ECO:0000256" key="1">
    <source>
        <dbReference type="SAM" id="SignalP"/>
    </source>
</evidence>
<dbReference type="Proteomes" id="UP001239462">
    <property type="component" value="Unassembled WGS sequence"/>
</dbReference>
<keyword evidence="3" id="KW-1185">Reference proteome</keyword>
<sequence length="195" mass="21111">MINSRLACCVALLVVLSTATVSAQWDPNDSTFDPALKSVVIGNRTWIGDPSPFVHQGTKRTGYTHVNANQYEGMDPSVGVSLMVPLEIGETKPVAGGIVMMNVEQAKAFVKAAEKLTKKKQDAESKVSLKTMIKDMNWTLSLEKESPKSQVVVLGNKSDDSDDRYQFSINAMKKLTGAVQHAINTLVTAKASPSQ</sequence>
<gene>
    <name evidence="2" type="ORF">QTN89_19900</name>
</gene>
<comment type="caution">
    <text evidence="2">The sequence shown here is derived from an EMBL/GenBank/DDBJ whole genome shotgun (WGS) entry which is preliminary data.</text>
</comment>
<name>A0ABT7PMJ1_9BACT</name>
<feature type="chain" id="PRO_5046351744" evidence="1">
    <location>
        <begin position="24"/>
        <end position="195"/>
    </location>
</feature>